<evidence type="ECO:0000313" key="2">
    <source>
        <dbReference type="Proteomes" id="UP001254848"/>
    </source>
</evidence>
<dbReference type="Proteomes" id="UP001254848">
    <property type="component" value="Unassembled WGS sequence"/>
</dbReference>
<dbReference type="EMBL" id="JAUOZS010000001">
    <property type="protein sequence ID" value="MDT8902759.1"/>
    <property type="molecule type" value="Genomic_DNA"/>
</dbReference>
<dbReference type="RefSeq" id="WP_413781232.1">
    <property type="nucleotide sequence ID" value="NZ_JAUOZS010000001.1"/>
</dbReference>
<keyword evidence="2" id="KW-1185">Reference proteome</keyword>
<evidence type="ECO:0000313" key="1">
    <source>
        <dbReference type="EMBL" id="MDT8902759.1"/>
    </source>
</evidence>
<accession>A0ABU3P142</accession>
<protein>
    <submittedName>
        <fullName evidence="1">Uncharacterized protein</fullName>
    </submittedName>
</protein>
<sequence length="319" mass="33996">MTPILPVANGILPRPGGGRITGVFVVEKGDEPLAGAGPGRDVLVCPWVAEDGGLYPVGVAARILHIGAHTAVDGAGRELPVTTVTLEGQGHARWHTLKAAGGFVASPDVEALNLRSMRREYPAISGAGWLPAGGFTEFRDPTDIPVTIYGADIETGKAVNISANLGGLVSQEQAHTIEHGIIRALRTYGLCTPRTLLDSLARETAELKQSVELGLRFALPEILGRTGAGACGNQMTNLAQFYLAREFIDNVAAGKSFGRSLFDARRRTMSQLTGELGITMERDLRVLQGLKKGMSHDDTRLRVETGKRVIGRFAADPWG</sequence>
<comment type="caution">
    <text evidence="1">The sequence shown here is derived from an EMBL/GenBank/DDBJ whole genome shotgun (WGS) entry which is preliminary data.</text>
</comment>
<reference evidence="1 2" key="1">
    <citation type="submission" date="2023-07" db="EMBL/GenBank/DDBJ databases">
        <title>The novel representative of Negativicutes class, Anaeroselena agilis gen. nov. sp. nov.</title>
        <authorList>
            <person name="Prokofeva M.I."/>
            <person name="Elcheninov A.G."/>
            <person name="Klyukina A."/>
            <person name="Kublanov I.V."/>
            <person name="Frolov E.N."/>
            <person name="Podosokorskaya O.A."/>
        </authorList>
    </citation>
    <scope>NUCLEOTIDE SEQUENCE [LARGE SCALE GENOMIC DNA]</scope>
    <source>
        <strain evidence="1 2">4137-cl</strain>
    </source>
</reference>
<gene>
    <name evidence="1" type="ORF">Q4T40_16080</name>
</gene>
<name>A0ABU3P142_9FIRM</name>
<proteinExistence type="predicted"/>
<organism evidence="1 2">
    <name type="scientific">Anaeroselena agilis</name>
    <dbReference type="NCBI Taxonomy" id="3063788"/>
    <lineage>
        <taxon>Bacteria</taxon>
        <taxon>Bacillati</taxon>
        <taxon>Bacillota</taxon>
        <taxon>Negativicutes</taxon>
        <taxon>Acetonemataceae</taxon>
        <taxon>Anaeroselena</taxon>
    </lineage>
</organism>